<evidence type="ECO:0000256" key="2">
    <source>
        <dbReference type="ARBA" id="ARBA00022723"/>
    </source>
</evidence>
<dbReference type="InterPro" id="IPR051805">
    <property type="entry name" value="Dehydratase_Activator_Redct"/>
</dbReference>
<evidence type="ECO:0000256" key="4">
    <source>
        <dbReference type="ARBA" id="ARBA00023014"/>
    </source>
</evidence>
<evidence type="ECO:0000259" key="6">
    <source>
        <dbReference type="Pfam" id="PF09989"/>
    </source>
</evidence>
<evidence type="ECO:0000256" key="3">
    <source>
        <dbReference type="ARBA" id="ARBA00023004"/>
    </source>
</evidence>
<dbReference type="RefSeq" id="WP_123290296.1">
    <property type="nucleotide sequence ID" value="NZ_RJVA01000012.1"/>
</dbReference>
<dbReference type="OrthoDB" id="9177882at2"/>
<dbReference type="GO" id="GO:0046872">
    <property type="term" value="F:metal ion binding"/>
    <property type="evidence" value="ECO:0007669"/>
    <property type="project" value="UniProtKB-KW"/>
</dbReference>
<dbReference type="InterPro" id="IPR043129">
    <property type="entry name" value="ATPase_NBD"/>
</dbReference>
<comment type="caution">
    <text evidence="7">The sequence shown here is derived from an EMBL/GenBank/DDBJ whole genome shotgun (WGS) entry which is preliminary data.</text>
</comment>
<dbReference type="Pfam" id="PF01869">
    <property type="entry name" value="BcrAD_BadFG"/>
    <property type="match status" value="2"/>
</dbReference>
<dbReference type="CDD" id="cd24035">
    <property type="entry name" value="ASKHA_NBD_O66634-like_rpt2"/>
    <property type="match status" value="1"/>
</dbReference>
<dbReference type="Proteomes" id="UP000276223">
    <property type="component" value="Unassembled WGS sequence"/>
</dbReference>
<dbReference type="AlphaFoldDB" id="A0A3N1ULM6"/>
<keyword evidence="4" id="KW-0411">Iron-sulfur</keyword>
<dbReference type="PANTHER" id="PTHR32329:SF7">
    <property type="entry name" value="ACTIVATOR OF 2-HYDROXYACYL-COA-HYDRATASE"/>
    <property type="match status" value="1"/>
</dbReference>
<organism evidence="7 8">
    <name type="scientific">Desulfosoma caldarium</name>
    <dbReference type="NCBI Taxonomy" id="610254"/>
    <lineage>
        <taxon>Bacteria</taxon>
        <taxon>Pseudomonadati</taxon>
        <taxon>Thermodesulfobacteriota</taxon>
        <taxon>Syntrophobacteria</taxon>
        <taxon>Syntrophobacterales</taxon>
        <taxon>Syntrophobacteraceae</taxon>
        <taxon>Desulfosoma</taxon>
    </lineage>
</organism>
<dbReference type="NCBIfam" id="TIGR00241">
    <property type="entry name" value="CoA_E_activ"/>
    <property type="match status" value="1"/>
</dbReference>
<feature type="domain" description="ATPase BadF/BadG/BcrA/BcrD type" evidence="5">
    <location>
        <begin position="5"/>
        <end position="273"/>
    </location>
</feature>
<evidence type="ECO:0000313" key="8">
    <source>
        <dbReference type="Proteomes" id="UP000276223"/>
    </source>
</evidence>
<feature type="domain" description="ATPase BadF/BadG/BcrA/BcrD type" evidence="5">
    <location>
        <begin position="334"/>
        <end position="584"/>
    </location>
</feature>
<evidence type="ECO:0000259" key="5">
    <source>
        <dbReference type="Pfam" id="PF01869"/>
    </source>
</evidence>
<dbReference type="SUPFAM" id="SSF53067">
    <property type="entry name" value="Actin-like ATPase domain"/>
    <property type="match status" value="2"/>
</dbReference>
<dbReference type="Pfam" id="PF09989">
    <property type="entry name" value="DUF2229"/>
    <property type="match status" value="1"/>
</dbReference>
<reference evidence="7 8" key="1">
    <citation type="submission" date="2018-11" db="EMBL/GenBank/DDBJ databases">
        <title>Genomic Encyclopedia of Type Strains, Phase IV (KMG-IV): sequencing the most valuable type-strain genomes for metagenomic binning, comparative biology and taxonomic classification.</title>
        <authorList>
            <person name="Goeker M."/>
        </authorList>
    </citation>
    <scope>NUCLEOTIDE SEQUENCE [LARGE SCALE GENOMIC DNA]</scope>
    <source>
        <strain evidence="7 8">DSM 22027</strain>
    </source>
</reference>
<dbReference type="InterPro" id="IPR002731">
    <property type="entry name" value="ATPase_BadF"/>
</dbReference>
<proteinExistence type="predicted"/>
<dbReference type="CDD" id="cd24034">
    <property type="entry name" value="ASKHA_NBD_O66634-like_rpt1"/>
    <property type="match status" value="1"/>
</dbReference>
<evidence type="ECO:0000256" key="1">
    <source>
        <dbReference type="ARBA" id="ARBA00001966"/>
    </source>
</evidence>
<keyword evidence="8" id="KW-1185">Reference proteome</keyword>
<accession>A0A3N1ULM6</accession>
<evidence type="ECO:0000313" key="7">
    <source>
        <dbReference type="EMBL" id="ROQ92132.1"/>
    </source>
</evidence>
<gene>
    <name evidence="7" type="ORF">EDC27_1815</name>
</gene>
<comment type="cofactor">
    <cofactor evidence="1">
        <name>[4Fe-4S] cluster</name>
        <dbReference type="ChEBI" id="CHEBI:49883"/>
    </cofactor>
</comment>
<dbReference type="GO" id="GO:0051536">
    <property type="term" value="F:iron-sulfur cluster binding"/>
    <property type="evidence" value="ECO:0007669"/>
    <property type="project" value="UniProtKB-KW"/>
</dbReference>
<dbReference type="PANTHER" id="PTHR32329">
    <property type="entry name" value="BIFUNCTIONAL PROTEIN [INCLUDES 2-HYDROXYACYL-COA DEHYDRATASE (N-TER) AND ITS ACTIVATOR DOMAIN (C_TERM)-RELATED"/>
    <property type="match status" value="1"/>
</dbReference>
<name>A0A3N1ULM6_9BACT</name>
<dbReference type="EMBL" id="RJVA01000012">
    <property type="protein sequence ID" value="ROQ92132.1"/>
    <property type="molecule type" value="Genomic_DNA"/>
</dbReference>
<keyword evidence="2" id="KW-0479">Metal-binding</keyword>
<dbReference type="InterPro" id="IPR008275">
    <property type="entry name" value="CoA_E_activase_dom"/>
</dbReference>
<feature type="domain" description="DUF2229" evidence="6">
    <location>
        <begin position="696"/>
        <end position="909"/>
    </location>
</feature>
<dbReference type="Gene3D" id="3.30.420.40">
    <property type="match status" value="4"/>
</dbReference>
<keyword evidence="3" id="KW-0408">Iron</keyword>
<protein>
    <submittedName>
        <fullName evidence="7">Putative CoA-substrate-specific enzyme activase</fullName>
    </submittedName>
</protein>
<sequence>MAFNVGVDVGSVSVNVVVIDEEQRIVWEAPYVRHFGQVMIEVRRALEEVLTRFGAAHVRSVTFTGIHGERIAGLLGAPFEVETIAQVTGTVHVAPGVRSIVSIGGQDACLFQLSYTDGSWHLDAFNMNGPCASGTGSFIDQQSARLASSIYGADFEMSHEKVQKTLEDFIALGLQHSSPAPVACRCTVFTKSDMIHLQNKGEPLPNIIAGLHYGNAANYVSTIVAARRLEEPVVFIGGVASNPLQVEAFRQYYPSLEVPPHHTSLGALGAALLSHRAGRCNTVDLERLSEGLNVVEEAFPRAPRLELRWTVFDQHNEVPSWEGRDKRVPVPVYLGVDIGSTTTKYALIDESGTLRHKCYVQTQGKPIEVTQKLLRTLLEELGAVVRIKAVATTGSGRNVVGDFLQADLILDEITAHAKGAVAVDATVDTVFEIGGQDSKYIRLEATHPLDFDMNKVCAAGTGSFLHELANKLKINIVGEFQELALASQNPVSLAERCTVFMESDLFSYLQKGARREDLIAGLCYAVVHNYLNRVVGKRPVGKKVMFLGGPSLNKAVVAAFERVLQRPLVVPPHREVMGAYGAALAVKEAWERGEVSEKRRDFQALAQATVQFTESLCRADKHCHNECKLKIYDFAGRKSIWGGDCGRFEVSHYRGPSAENVFEARQRLFWEMVREHAHVLGEPTSASSPDKGGPVVGVPMGLHALEWAPFWVRLLAALGCRVLVSPSTDNRIALKGVESMTAETCFPVKVFHGHVQTLLDHVDYIFLPNVITMPVPAPQEAGMFCPMVQSSQYMVRAALNISDDRVLRPTLSLKQGPEAVSAAVFEALPKSWRMSRSRVAAAVRAAWGYQQWFRNRVQELGRALLSRVPALDPVWIVTGRPYNLYDERLNLKLGRHLARLGIWAMPADVLDVDGEDLSDFPRMYWGLGTRILKSAKRIARTPHWFGVHLSNFSCGPDSFIEHFYRHLLESKPALILELDEHSAVAGLLTRVEAFRNVVKNVHEASLGSADWNHLAAKLSN</sequence>
<dbReference type="InterPro" id="IPR018709">
    <property type="entry name" value="CoA_activase_DUF2229"/>
</dbReference>